<dbReference type="EMBL" id="LUEZ02000181">
    <property type="protein sequence ID" value="RDB15375.1"/>
    <property type="molecule type" value="Genomic_DNA"/>
</dbReference>
<dbReference type="InParanoid" id="A0A369J4N3"/>
<gene>
    <name evidence="1" type="ORF">Hypma_004647</name>
</gene>
<sequence>MEFTREEQARVLFIGNRMYMHKVLCINFTTYDVRRGQDSMNPRNHADVMILARDEDSSHPFDYARIVGVFHADIVLAGPDACRTPTSLEFLFVRGSALIPPITLVSRGSLHRVEFLPVADKGAFGFLNPDEVIRGAHLSPPSALAVPTNCSKASP</sequence>
<evidence type="ECO:0000313" key="1">
    <source>
        <dbReference type="EMBL" id="RDB15375.1"/>
    </source>
</evidence>
<organism evidence="1 2">
    <name type="scientific">Hypsizygus marmoreus</name>
    <name type="common">White beech mushroom</name>
    <name type="synonym">Agaricus marmoreus</name>
    <dbReference type="NCBI Taxonomy" id="39966"/>
    <lineage>
        <taxon>Eukaryota</taxon>
        <taxon>Fungi</taxon>
        <taxon>Dikarya</taxon>
        <taxon>Basidiomycota</taxon>
        <taxon>Agaricomycotina</taxon>
        <taxon>Agaricomycetes</taxon>
        <taxon>Agaricomycetidae</taxon>
        <taxon>Agaricales</taxon>
        <taxon>Tricholomatineae</taxon>
        <taxon>Lyophyllaceae</taxon>
        <taxon>Hypsizygus</taxon>
    </lineage>
</organism>
<evidence type="ECO:0000313" key="2">
    <source>
        <dbReference type="Proteomes" id="UP000076154"/>
    </source>
</evidence>
<dbReference type="Proteomes" id="UP000076154">
    <property type="component" value="Unassembled WGS sequence"/>
</dbReference>
<accession>A0A369J4N3</accession>
<dbReference type="AlphaFoldDB" id="A0A369J4N3"/>
<dbReference type="OrthoDB" id="2692094at2759"/>
<name>A0A369J4N3_HYPMA</name>
<proteinExistence type="predicted"/>
<keyword evidence="2" id="KW-1185">Reference proteome</keyword>
<reference evidence="1" key="1">
    <citation type="submission" date="2018-04" db="EMBL/GenBank/DDBJ databases">
        <title>Whole genome sequencing of Hypsizygus marmoreus.</title>
        <authorList>
            <person name="Choi I.-G."/>
            <person name="Min B."/>
            <person name="Kim J.-G."/>
            <person name="Kim S."/>
            <person name="Oh Y.-L."/>
            <person name="Kong W.-S."/>
            <person name="Park H."/>
            <person name="Jeong J."/>
            <person name="Song E.-S."/>
        </authorList>
    </citation>
    <scope>NUCLEOTIDE SEQUENCE [LARGE SCALE GENOMIC DNA]</scope>
    <source>
        <strain evidence="1">51987-8</strain>
    </source>
</reference>
<comment type="caution">
    <text evidence="1">The sequence shown here is derived from an EMBL/GenBank/DDBJ whole genome shotgun (WGS) entry which is preliminary data.</text>
</comment>
<protein>
    <submittedName>
        <fullName evidence="1">Uncharacterized protein</fullName>
    </submittedName>
</protein>